<dbReference type="RefSeq" id="WP_098141344.1">
    <property type="nucleotide sequence ID" value="NZ_CABGKG010000016.1"/>
</dbReference>
<evidence type="ECO:0000313" key="1">
    <source>
        <dbReference type="EMBL" id="MEM0626619.1"/>
    </source>
</evidence>
<dbReference type="EC" id="6.2.1.35" evidence="2"/>
<name>A0A285BAB9_9ENTR</name>
<dbReference type="Gene3D" id="3.40.50.12780">
    <property type="entry name" value="N-terminal domain of ligase-like"/>
    <property type="match status" value="1"/>
</dbReference>
<dbReference type="AlphaFoldDB" id="A0A285BAB9"/>
<dbReference type="EMBL" id="JBCGEM010000022">
    <property type="protein sequence ID" value="MEM0626619.1"/>
    <property type="molecule type" value="Genomic_DNA"/>
</dbReference>
<evidence type="ECO:0000313" key="4">
    <source>
        <dbReference type="Proteomes" id="UP001458070"/>
    </source>
</evidence>
<evidence type="ECO:0000313" key="2">
    <source>
        <dbReference type="EMBL" id="SNU37852.1"/>
    </source>
</evidence>
<protein>
    <submittedName>
        <fullName evidence="2">ACP-SH:acetate ligase</fullName>
        <ecNumber evidence="2">6.2.1.35</ecNumber>
    </submittedName>
    <submittedName>
        <fullName evidence="1">Acyl carrier protein</fullName>
    </submittedName>
</protein>
<organism evidence="2 3">
    <name type="scientific">Klebsiella grimontii</name>
    <dbReference type="NCBI Taxonomy" id="2058152"/>
    <lineage>
        <taxon>Bacteria</taxon>
        <taxon>Pseudomonadati</taxon>
        <taxon>Pseudomonadota</taxon>
        <taxon>Gammaproteobacteria</taxon>
        <taxon>Enterobacterales</taxon>
        <taxon>Enterobacteriaceae</taxon>
        <taxon>Klebsiella/Raoultella group</taxon>
        <taxon>Klebsiella</taxon>
    </lineage>
</organism>
<dbReference type="Proteomes" id="UP001458070">
    <property type="component" value="Unassembled WGS sequence"/>
</dbReference>
<proteinExistence type="predicted"/>
<accession>A0A285BAB9</accession>
<reference evidence="3" key="2">
    <citation type="submission" date="2017-08" db="EMBL/GenBank/DDBJ databases">
        <authorList>
            <person name="Brisse S."/>
        </authorList>
    </citation>
    <scope>NUCLEOTIDE SEQUENCE [LARGE SCALE GENOMIC DNA]</scope>
    <source>
        <strain evidence="3">06D021</strain>
    </source>
</reference>
<dbReference type="EMBL" id="FZTC01000045">
    <property type="protein sequence ID" value="SNU37852.1"/>
    <property type="molecule type" value="Genomic_DNA"/>
</dbReference>
<reference evidence="2" key="1">
    <citation type="submission" date="2017-08" db="EMBL/GenBank/DDBJ databases">
        <authorList>
            <person name="de Groot N.N."/>
        </authorList>
    </citation>
    <scope>NUCLEOTIDE SEQUENCE [LARGE SCALE GENOMIC DNA]</scope>
    <source>
        <strain evidence="2">06D021</strain>
    </source>
</reference>
<reference evidence="1 4" key="3">
    <citation type="submission" date="2024-04" db="EMBL/GenBank/DDBJ databases">
        <title>Draft genome assemblies of urinary isolates.</title>
        <authorList>
            <person name="Appleberry H."/>
            <person name="Kula A."/>
            <person name="Wolfe A.J."/>
            <person name="Putonti C."/>
        </authorList>
    </citation>
    <scope>NUCLEOTIDE SEQUENCE [LARGE SCALE GENOMIC DNA]</scope>
    <source>
        <strain evidence="1 4">UMB12529</strain>
    </source>
</reference>
<dbReference type="SUPFAM" id="SSF56801">
    <property type="entry name" value="Acetyl-CoA synthetase-like"/>
    <property type="match status" value="1"/>
</dbReference>
<keyword evidence="4" id="KW-1185">Reference proteome</keyword>
<dbReference type="Proteomes" id="UP000220639">
    <property type="component" value="Unassembled WGS sequence"/>
</dbReference>
<gene>
    <name evidence="2" type="primary">madH</name>
    <name evidence="1" type="ORF">AAFL32_22295</name>
    <name evidence="2" type="ORF">KOSB73_50042</name>
</gene>
<sequence>MNDPIATLEWLLEAQPGIPSLQEMPRRTLEDKGIAGPTAAHVIEEIHTPLNLALVTFTTGSSAFQNIVGVTHDELALRTAAGKRALAACGVTAGQQVLVTYAPLVNVFTRQALDESGLRWSFLSRSCRDALLIALCRQPPDAVVGESSFLRATLEQALKMELADRLPKKLTLITAGTPLDEALVPLAASLGYALHDMYGCQEFGWLTLDGIPLREDISLVPAPQGGDWREAIVGGLPTGDSFPVAAGGHLCNPQGKIQTWKRQRTTPEYDMVVMATTARHREIVERTARTILRIKGRVCHVSTQLITEATATHIRLWPKAVPGECTAGVAPIDIIGPQATAQFDALLQSQRDLQRQAKNDPAWCKAR</sequence>
<dbReference type="GO" id="GO:0016874">
    <property type="term" value="F:ligase activity"/>
    <property type="evidence" value="ECO:0007669"/>
    <property type="project" value="UniProtKB-KW"/>
</dbReference>
<keyword evidence="2" id="KW-0436">Ligase</keyword>
<evidence type="ECO:0000313" key="3">
    <source>
        <dbReference type="Proteomes" id="UP000220639"/>
    </source>
</evidence>
<dbReference type="InterPro" id="IPR042099">
    <property type="entry name" value="ANL_N_sf"/>
</dbReference>